<feature type="domain" description="Trehalase-like N-terminal" evidence="3">
    <location>
        <begin position="26"/>
        <end position="118"/>
    </location>
</feature>
<dbReference type="InterPro" id="IPR045582">
    <property type="entry name" value="Trehalase-like_N"/>
</dbReference>
<evidence type="ECO:0000259" key="3">
    <source>
        <dbReference type="Pfam" id="PF19291"/>
    </source>
</evidence>
<accession>A0AA38VZ90</accession>
<dbReference type="SUPFAM" id="SSF48208">
    <property type="entry name" value="Six-hairpin glycosidases"/>
    <property type="match status" value="1"/>
</dbReference>
<dbReference type="Pfam" id="PF00723">
    <property type="entry name" value="Glyco_hydro_15"/>
    <property type="match status" value="1"/>
</dbReference>
<keyword evidence="5" id="KW-1185">Reference proteome</keyword>
<dbReference type="InterPro" id="IPR008928">
    <property type="entry name" value="6-hairpin_glycosidase_sf"/>
</dbReference>
<organism evidence="4 5">
    <name type="scientific">Coniochaeta hoffmannii</name>
    <dbReference type="NCBI Taxonomy" id="91930"/>
    <lineage>
        <taxon>Eukaryota</taxon>
        <taxon>Fungi</taxon>
        <taxon>Dikarya</taxon>
        <taxon>Ascomycota</taxon>
        <taxon>Pezizomycotina</taxon>
        <taxon>Sordariomycetes</taxon>
        <taxon>Sordariomycetidae</taxon>
        <taxon>Coniochaetales</taxon>
        <taxon>Coniochaetaceae</taxon>
        <taxon>Coniochaeta</taxon>
    </lineage>
</organism>
<evidence type="ECO:0000256" key="1">
    <source>
        <dbReference type="SAM" id="MobiDB-lite"/>
    </source>
</evidence>
<evidence type="ECO:0000259" key="2">
    <source>
        <dbReference type="Pfam" id="PF00723"/>
    </source>
</evidence>
<dbReference type="GO" id="GO:0004553">
    <property type="term" value="F:hydrolase activity, hydrolyzing O-glycosyl compounds"/>
    <property type="evidence" value="ECO:0007669"/>
    <property type="project" value="TreeGrafter"/>
</dbReference>
<sequence length="686" mass="78001">MVNMTTHSSTTNPTGQMRDQTGGYLPIENYGLIGNMRTCALVGMDGSVDFMCWPDFDSPSVFCRLLDKDKGGYFSIHPQSDVTCTTKQQYLPSSNILQTRYIRDQGVVDVVDFFPRPKHSSVVPRGGPRQSGFREATTVQEELKQWLVRRVECIRGELALDVELFPAFDYALEPHVTTIVQPVHEPGSANSKTVTFHSKNLKLQLDVTIDKGEEDVDTCPSVIFKAEKRPGMLGEGVVARILVQEGQAISFVLRSDIENHVTKSITSAVLDLQQHDTQTFWYNWISKSKYKGRWREVVARSLLILKLMTYEPTGAIIAAPTFSIPEDVGGVRNWDYRFSWVRDASFTIYILLRMGFTAEADAYMDFISQRMMKSRLPDGGLPIMFTIRGDTDIPEVELSHLEGYKGSRPVRIGNGAAFHQQFDIYGELMDGIYLYNKYGKPINWDQWVSIRKLLDYVLTIIDQPDMSIWEVRNNKQNFVYSKVMLWVAFDRGLRLAEKRNLPCPNRVKWLAARDGLMEEIMEKGYNKELKCFVQSYENNTLLDSSILIAPLVFFVAPNDPRFLNTLDRILMPPEKGGLTSTGLVYRYDTDHAEDGVGGREGAFSMCTFWLVEAMTRASVYEPKYLVRAINLFENMLSFSNHLMMFSEEIARSGEQLGNTPQAFSHLALISAAFNLDRVSEFGTYSR</sequence>
<dbReference type="PANTHER" id="PTHR31616">
    <property type="entry name" value="TREHALASE"/>
    <property type="match status" value="1"/>
</dbReference>
<keyword evidence="4" id="KW-0378">Hydrolase</keyword>
<dbReference type="Proteomes" id="UP001174691">
    <property type="component" value="Unassembled WGS sequence"/>
</dbReference>
<dbReference type="InterPro" id="IPR011613">
    <property type="entry name" value="GH15-like"/>
</dbReference>
<dbReference type="Gene3D" id="1.50.10.10">
    <property type="match status" value="1"/>
</dbReference>
<feature type="domain" description="GH15-like" evidence="2">
    <location>
        <begin position="295"/>
        <end position="672"/>
    </location>
</feature>
<reference evidence="4" key="1">
    <citation type="submission" date="2022-07" db="EMBL/GenBank/DDBJ databases">
        <title>Fungi with potential for degradation of polypropylene.</title>
        <authorList>
            <person name="Gostincar C."/>
        </authorList>
    </citation>
    <scope>NUCLEOTIDE SEQUENCE</scope>
    <source>
        <strain evidence="4">EXF-13287</strain>
    </source>
</reference>
<evidence type="ECO:0000313" key="5">
    <source>
        <dbReference type="Proteomes" id="UP001174691"/>
    </source>
</evidence>
<dbReference type="EMBL" id="JANBVN010000023">
    <property type="protein sequence ID" value="KAJ9161420.1"/>
    <property type="molecule type" value="Genomic_DNA"/>
</dbReference>
<name>A0AA38VZ90_9PEZI</name>
<dbReference type="Pfam" id="PF19291">
    <property type="entry name" value="TREH_N"/>
    <property type="match status" value="1"/>
</dbReference>
<dbReference type="InterPro" id="IPR012341">
    <property type="entry name" value="6hp_glycosidase-like_sf"/>
</dbReference>
<dbReference type="GO" id="GO:0005975">
    <property type="term" value="P:carbohydrate metabolic process"/>
    <property type="evidence" value="ECO:0007669"/>
    <property type="project" value="InterPro"/>
</dbReference>
<gene>
    <name evidence="4" type="ORF">NKR19_g2329</name>
</gene>
<proteinExistence type="predicted"/>
<keyword evidence="4" id="KW-0326">Glycosidase</keyword>
<feature type="compositionally biased region" description="Polar residues" evidence="1">
    <location>
        <begin position="1"/>
        <end position="19"/>
    </location>
</feature>
<dbReference type="PANTHER" id="PTHR31616:SF0">
    <property type="entry name" value="GLUCAN 1,4-ALPHA-GLUCOSIDASE"/>
    <property type="match status" value="1"/>
</dbReference>
<dbReference type="AlphaFoldDB" id="A0AA38VZ90"/>
<evidence type="ECO:0000313" key="4">
    <source>
        <dbReference type="EMBL" id="KAJ9161420.1"/>
    </source>
</evidence>
<comment type="caution">
    <text evidence="4">The sequence shown here is derived from an EMBL/GenBank/DDBJ whole genome shotgun (WGS) entry which is preliminary data.</text>
</comment>
<protein>
    <submittedName>
        <fullName evidence="4">Six-hairpin glycosidase</fullName>
    </submittedName>
</protein>
<feature type="region of interest" description="Disordered" evidence="1">
    <location>
        <begin position="1"/>
        <end position="20"/>
    </location>
</feature>